<dbReference type="EMBL" id="LAZR01062642">
    <property type="protein sequence ID" value="KKK61103.1"/>
    <property type="molecule type" value="Genomic_DNA"/>
</dbReference>
<dbReference type="PANTHER" id="PTHR43465:SF2">
    <property type="entry name" value="DUF1680 DOMAIN PROTEIN (AFU_ORTHOLOGUE AFUA_1G08910)"/>
    <property type="match status" value="1"/>
</dbReference>
<dbReference type="InterPro" id="IPR012878">
    <property type="entry name" value="Beta-AFase-like_GH127_cat"/>
</dbReference>
<protein>
    <recommendedName>
        <fullName evidence="4">Glycoside hydrolase family 127 protein</fullName>
    </recommendedName>
</protein>
<feature type="domain" description="Non-reducing end beta-L-arabinofuranosidase-like GH127 middle" evidence="2">
    <location>
        <begin position="214"/>
        <end position="308"/>
    </location>
</feature>
<feature type="domain" description="Non-reducing end beta-L-arabinofuranosidase-like GH127 catalytic" evidence="1">
    <location>
        <begin position="2"/>
        <end position="198"/>
    </location>
</feature>
<name>A0A0F8WWQ5_9ZZZZ</name>
<comment type="caution">
    <text evidence="3">The sequence shown here is derived from an EMBL/GenBank/DDBJ whole genome shotgun (WGS) entry which is preliminary data.</text>
</comment>
<dbReference type="PANTHER" id="PTHR43465">
    <property type="entry name" value="DUF1680 DOMAIN PROTEIN (AFU_ORTHOLOGUE AFUA_1G08910)"/>
    <property type="match status" value="1"/>
</dbReference>
<evidence type="ECO:0000259" key="2">
    <source>
        <dbReference type="Pfam" id="PF20736"/>
    </source>
</evidence>
<evidence type="ECO:0000259" key="1">
    <source>
        <dbReference type="Pfam" id="PF07944"/>
    </source>
</evidence>
<gene>
    <name evidence="3" type="ORF">LCGC14_3017680</name>
</gene>
<dbReference type="Pfam" id="PF07944">
    <property type="entry name" value="Beta-AFase-like_GH127_cat"/>
    <property type="match status" value="1"/>
</dbReference>
<dbReference type="InterPro" id="IPR008928">
    <property type="entry name" value="6-hairpin_glycosidase_sf"/>
</dbReference>
<dbReference type="GO" id="GO:0005975">
    <property type="term" value="P:carbohydrate metabolic process"/>
    <property type="evidence" value="ECO:0007669"/>
    <property type="project" value="InterPro"/>
</dbReference>
<proteinExistence type="predicted"/>
<dbReference type="InterPro" id="IPR049174">
    <property type="entry name" value="Beta-AFase-like"/>
</dbReference>
<accession>A0A0F8WWQ5</accession>
<dbReference type="AlphaFoldDB" id="A0A0F8WWQ5"/>
<organism evidence="3">
    <name type="scientific">marine sediment metagenome</name>
    <dbReference type="NCBI Taxonomy" id="412755"/>
    <lineage>
        <taxon>unclassified sequences</taxon>
        <taxon>metagenomes</taxon>
        <taxon>ecological metagenomes</taxon>
    </lineage>
</organism>
<sequence>ILYRKTKSERYLKMALQIVDEFAAKGKKGQLAGDYLRQALCGKEFFQTPKPRWESLHPIMGLAELYWITGRDQYRQAFEQIWWSIVKLDRHNNGGFTSFEEAQGNPYDLRAIESCCTIAWIAMTVEMLKMTMNSIVADELELSTLNSVVGMHSSTGRWSTYNTPMNGLRRGQTNDATAGHFREGSPELSCCSVNTPRGFGMLSDWALMKDKQGLILNYYGPSIMTAKLKPSLSVTLAQETEYPIEGRVVVRVTPSKAAEFALKLRIPHWSKRTSIRLNGKTISNVKPGQYAVINRRWKPNDRIDLDLDLSLHFWIGQKECQGLASVSAAILSAYSFEM</sequence>
<evidence type="ECO:0008006" key="4">
    <source>
        <dbReference type="Google" id="ProtNLM"/>
    </source>
</evidence>
<evidence type="ECO:0000313" key="3">
    <source>
        <dbReference type="EMBL" id="KKK61103.1"/>
    </source>
</evidence>
<dbReference type="Pfam" id="PF20736">
    <property type="entry name" value="Glyco_hydro127M"/>
    <property type="match status" value="1"/>
</dbReference>
<dbReference type="SUPFAM" id="SSF48208">
    <property type="entry name" value="Six-hairpin glycosidases"/>
    <property type="match status" value="1"/>
</dbReference>
<dbReference type="InterPro" id="IPR049046">
    <property type="entry name" value="Beta-AFase-like_GH127_middle"/>
</dbReference>
<reference evidence="3" key="1">
    <citation type="journal article" date="2015" name="Nature">
        <title>Complex archaea that bridge the gap between prokaryotes and eukaryotes.</title>
        <authorList>
            <person name="Spang A."/>
            <person name="Saw J.H."/>
            <person name="Jorgensen S.L."/>
            <person name="Zaremba-Niedzwiedzka K."/>
            <person name="Martijn J."/>
            <person name="Lind A.E."/>
            <person name="van Eijk R."/>
            <person name="Schleper C."/>
            <person name="Guy L."/>
            <person name="Ettema T.J."/>
        </authorList>
    </citation>
    <scope>NUCLEOTIDE SEQUENCE</scope>
</reference>
<feature type="non-terminal residue" evidence="3">
    <location>
        <position position="1"/>
    </location>
</feature>